<dbReference type="RefSeq" id="WP_077837615.1">
    <property type="nucleotide sequence ID" value="NZ_JABTAE010000001.1"/>
</dbReference>
<name>A0A1S8SE96_CLOBE</name>
<gene>
    <name evidence="1" type="ORF">CLBCK_08340</name>
</gene>
<dbReference type="AlphaFoldDB" id="A0A1S8SE96"/>
<proteinExistence type="predicted"/>
<dbReference type="Proteomes" id="UP000190973">
    <property type="component" value="Unassembled WGS sequence"/>
</dbReference>
<accession>A0A1S8SE96</accession>
<evidence type="ECO:0000313" key="1">
    <source>
        <dbReference type="EMBL" id="OOM63699.1"/>
    </source>
</evidence>
<organism evidence="1 2">
    <name type="scientific">Clostridium beijerinckii</name>
    <name type="common">Clostridium MP</name>
    <dbReference type="NCBI Taxonomy" id="1520"/>
    <lineage>
        <taxon>Bacteria</taxon>
        <taxon>Bacillati</taxon>
        <taxon>Bacillota</taxon>
        <taxon>Clostridia</taxon>
        <taxon>Eubacteriales</taxon>
        <taxon>Clostridiaceae</taxon>
        <taxon>Clostridium</taxon>
    </lineage>
</organism>
<reference evidence="1 2" key="1">
    <citation type="submission" date="2016-05" db="EMBL/GenBank/DDBJ databases">
        <title>Microbial solvent formation.</title>
        <authorList>
            <person name="Poehlein A."/>
            <person name="Montoya Solano J.D."/>
            <person name="Flitsch S."/>
            <person name="Krabben P."/>
            <person name="Duerre P."/>
            <person name="Daniel R."/>
        </authorList>
    </citation>
    <scope>NUCLEOTIDE SEQUENCE [LARGE SCALE GENOMIC DNA]</scope>
    <source>
        <strain evidence="1 2">DSM 53</strain>
    </source>
</reference>
<comment type="caution">
    <text evidence="1">The sequence shown here is derived from an EMBL/GenBank/DDBJ whole genome shotgun (WGS) entry which is preliminary data.</text>
</comment>
<evidence type="ECO:0000313" key="2">
    <source>
        <dbReference type="Proteomes" id="UP000190973"/>
    </source>
</evidence>
<sequence>MSFIRKFETLMRKSNKDIANINLDKGIEIYNYSPEFNLISSKKILEGSYTFADLCFDINEDDTLYGLVSLQKSDLMYLYINNKIILKNMLLNYNSNIFTIKFPYIKKIDGNVHIFYYLVNNSGVYCTLIHYCNINGKWIKNEIDTSSYTILSNFNVIFKDSIPIIFYFKIVNNYEELFVSIFDSSTNSWSKPCQVTNSNKSKVYLSVIMDSKNNCHVAFSENNSRRYYCTYIKGYINDNQFIISNYQTISKTIACTFPNLIQCKNMLYLQWIEYSNLYTSISYDMGKTWLNPFTDNLAYNNPFKCYSYKSNYHKDIIDNSSAIFAYNNSLEILGLRK</sequence>
<protein>
    <submittedName>
        <fullName evidence="1">Uncharacterized protein</fullName>
    </submittedName>
</protein>
<dbReference type="EMBL" id="LZZI01000009">
    <property type="protein sequence ID" value="OOM63699.1"/>
    <property type="molecule type" value="Genomic_DNA"/>
</dbReference>